<dbReference type="RefSeq" id="WP_150663094.1">
    <property type="nucleotide sequence ID" value="NZ_CABPSA010000001.1"/>
</dbReference>
<sequence length="116" mass="13010">MSGFCVYGRSRQVAIERAKNKVPTHEGKRLLSETEWMERVRAAADEKYLSMKPVKVTQEFDAPQFAEEFIALVERCNTADLANLKIMCQGAKTKADGTPMVNKDGSPKTGWVPFRA</sequence>
<gene>
    <name evidence="2" type="ORF">PCO31010_00842</name>
</gene>
<protein>
    <submittedName>
        <fullName evidence="2">Uncharacterized protein</fullName>
    </submittedName>
</protein>
<dbReference type="Proteomes" id="UP000343335">
    <property type="component" value="Unassembled WGS sequence"/>
</dbReference>
<evidence type="ECO:0000256" key="1">
    <source>
        <dbReference type="SAM" id="MobiDB-lite"/>
    </source>
</evidence>
<evidence type="ECO:0000313" key="2">
    <source>
        <dbReference type="EMBL" id="VVD75217.1"/>
    </source>
</evidence>
<feature type="region of interest" description="Disordered" evidence="1">
    <location>
        <begin position="95"/>
        <end position="116"/>
    </location>
</feature>
<evidence type="ECO:0000313" key="3">
    <source>
        <dbReference type="Proteomes" id="UP000343335"/>
    </source>
</evidence>
<dbReference type="EMBL" id="CABPSA010000001">
    <property type="protein sequence ID" value="VVD75217.1"/>
    <property type="molecule type" value="Genomic_DNA"/>
</dbReference>
<dbReference type="AlphaFoldDB" id="A0A5E4SHT5"/>
<organism evidence="2 3">
    <name type="scientific">Pandoraea commovens</name>
    <dbReference type="NCBI Taxonomy" id="2508289"/>
    <lineage>
        <taxon>Bacteria</taxon>
        <taxon>Pseudomonadati</taxon>
        <taxon>Pseudomonadota</taxon>
        <taxon>Betaproteobacteria</taxon>
        <taxon>Burkholderiales</taxon>
        <taxon>Burkholderiaceae</taxon>
        <taxon>Pandoraea</taxon>
    </lineage>
</organism>
<accession>A0A5E4SHT5</accession>
<proteinExistence type="predicted"/>
<reference evidence="2 3" key="1">
    <citation type="submission" date="2019-08" db="EMBL/GenBank/DDBJ databases">
        <authorList>
            <person name="Peeters C."/>
        </authorList>
    </citation>
    <scope>NUCLEOTIDE SEQUENCE [LARGE SCALE GENOMIC DNA]</scope>
    <source>
        <strain evidence="2 3">LMG 31010</strain>
    </source>
</reference>
<name>A0A5E4SHT5_9BURK</name>
<dbReference type="OrthoDB" id="8684510at2"/>